<dbReference type="PROSITE" id="PS51318">
    <property type="entry name" value="TAT"/>
    <property type="match status" value="1"/>
</dbReference>
<keyword evidence="3" id="KW-1185">Reference proteome</keyword>
<dbReference type="RefSeq" id="WP_141848430.1">
    <property type="nucleotide sequence ID" value="NZ_BAAAPR010000005.1"/>
</dbReference>
<reference evidence="2 3" key="1">
    <citation type="submission" date="2019-06" db="EMBL/GenBank/DDBJ databases">
        <title>Sequencing the genomes of 1000 actinobacteria strains.</title>
        <authorList>
            <person name="Klenk H.-P."/>
        </authorList>
    </citation>
    <scope>NUCLEOTIDE SEQUENCE [LARGE SCALE GENOMIC DNA]</scope>
    <source>
        <strain evidence="2 3">DSM 18607</strain>
    </source>
</reference>
<evidence type="ECO:0000256" key="1">
    <source>
        <dbReference type="SAM" id="SignalP"/>
    </source>
</evidence>
<name>A0A542E1B0_9MICO</name>
<evidence type="ECO:0000313" key="2">
    <source>
        <dbReference type="EMBL" id="TQJ08994.1"/>
    </source>
</evidence>
<organism evidence="2 3">
    <name type="scientific">Lapillicoccus jejuensis</name>
    <dbReference type="NCBI Taxonomy" id="402171"/>
    <lineage>
        <taxon>Bacteria</taxon>
        <taxon>Bacillati</taxon>
        <taxon>Actinomycetota</taxon>
        <taxon>Actinomycetes</taxon>
        <taxon>Micrococcales</taxon>
        <taxon>Intrasporangiaceae</taxon>
        <taxon>Lapillicoccus</taxon>
    </lineage>
</organism>
<comment type="caution">
    <text evidence="2">The sequence shown here is derived from an EMBL/GenBank/DDBJ whole genome shotgun (WGS) entry which is preliminary data.</text>
</comment>
<dbReference type="InterPro" id="IPR006311">
    <property type="entry name" value="TAT_signal"/>
</dbReference>
<dbReference type="OrthoDB" id="7540161at2"/>
<gene>
    <name evidence="2" type="ORF">FB458_2096</name>
</gene>
<dbReference type="Proteomes" id="UP000317893">
    <property type="component" value="Unassembled WGS sequence"/>
</dbReference>
<accession>A0A542E1B0</accession>
<dbReference type="AlphaFoldDB" id="A0A542E1B0"/>
<sequence length="682" mass="69406">MSALPTRRSVLAGAAGTLTAAGLVTAPSSASASPTAAAPAGGRRLTNLAHLRWLLDDVPLAVSSTHTTIDIAQRPTGRAPWTYANATSDGGFDRVGGGSLDPATGHWSQGAYNADDIARAAVVFARAARAGVDGQSADDALELLRTLTWLQDVDGPHAGDVVLWLQPDGELNLTPTPPDSPNPSDSAESYWLARTVWAIGEGYALFVGRDVRVARFLKRRMSLCLDALERASLSRYGTWLVADDVRVPGWLVTGGADATAEACLGLAAYLEADPYATRVRRALTRYTKGVAAMRSGATGTWPYGAVLPTVTSQSFWHAWGGEAPAALGAAARVLGDATARAALLSDAGTFTPQVLTSGGPHNAWAPLPAEAQIAYGAEGRVAGLLAAADLTGSRGFLTLAGLAGGWFFGANTSGRPVYDPATGVTNDGVETDGRVNVNSGAESTIHGQLAMLALDAHPVAAALAASVTGYAFHGLTVVEAESGTLAGGAAVVTPPSAWTGAANWSGGAYVDVPAGGTVGVTLPGPVGDDQWLLQPVVDRRPGDLGRSRYWAVDAAGRRTLVGTLPNGGLRRTGVVPADGLLRPFPLPRPLPAGTVSVLVDTTGDLRLDALVLLPVVSTVTYARGSGTPAVLYANATTDPASCGAVAPGSGWTWTAGGVRRGAVAGVPGGTVTVTAGGFAVTT</sequence>
<evidence type="ECO:0000313" key="3">
    <source>
        <dbReference type="Proteomes" id="UP000317893"/>
    </source>
</evidence>
<protein>
    <submittedName>
        <fullName evidence="2">Uncharacterized protein</fullName>
    </submittedName>
</protein>
<keyword evidence="1" id="KW-0732">Signal</keyword>
<proteinExistence type="predicted"/>
<feature type="signal peptide" evidence="1">
    <location>
        <begin position="1"/>
        <end position="32"/>
    </location>
</feature>
<feature type="chain" id="PRO_5022064905" evidence="1">
    <location>
        <begin position="33"/>
        <end position="682"/>
    </location>
</feature>
<dbReference type="EMBL" id="VFMN01000001">
    <property type="protein sequence ID" value="TQJ08994.1"/>
    <property type="molecule type" value="Genomic_DNA"/>
</dbReference>